<evidence type="ECO:0000256" key="1">
    <source>
        <dbReference type="SAM" id="MobiDB-lite"/>
    </source>
</evidence>
<feature type="transmembrane region" description="Helical" evidence="2">
    <location>
        <begin position="74"/>
        <end position="94"/>
    </location>
</feature>
<gene>
    <name evidence="3" type="ORF">SPIROBIBN47_210141</name>
</gene>
<feature type="region of interest" description="Disordered" evidence="1">
    <location>
        <begin position="211"/>
        <end position="246"/>
    </location>
</feature>
<accession>A0A3P3XHF3</accession>
<keyword evidence="2" id="KW-0812">Transmembrane</keyword>
<organism evidence="3">
    <name type="scientific">uncultured spirochete</name>
    <dbReference type="NCBI Taxonomy" id="156406"/>
    <lineage>
        <taxon>Bacteria</taxon>
        <taxon>Pseudomonadati</taxon>
        <taxon>Spirochaetota</taxon>
        <taxon>Spirochaetia</taxon>
        <taxon>Spirochaetales</taxon>
        <taxon>environmental samples</taxon>
    </lineage>
</organism>
<feature type="compositionally biased region" description="Low complexity" evidence="1">
    <location>
        <begin position="211"/>
        <end position="220"/>
    </location>
</feature>
<evidence type="ECO:0000313" key="3">
    <source>
        <dbReference type="EMBL" id="SLM11958.1"/>
    </source>
</evidence>
<proteinExistence type="predicted"/>
<dbReference type="AlphaFoldDB" id="A0A3P3XHF3"/>
<keyword evidence="2" id="KW-1133">Transmembrane helix</keyword>
<evidence type="ECO:0000256" key="2">
    <source>
        <dbReference type="SAM" id="Phobius"/>
    </source>
</evidence>
<sequence length="288" mass="31315">MQNQNRGFRTIQFKTIQSGACFKSYGLSRYHGNGTIFQVLQMKDFLVKFIRSPLAVGLVSANAVLGAAAGAAGFLPWLVVVPLFLVISGVELLLTLRSEAGAKAILAEEDRERKERDAAILADVAQARKRLALLRIAEPEVKAAVERLVYAAGMYLESCAKGNERDPFAEDAVLSVTKIVDEYLRLADAERMGARLKSESLEDFVRASEFSSEIGPSSSSNPDKPDRSATTDNDSAAQEPEPSLAQRMVRLLDKAASTISERLALPLGGMEGDHAVLDAMKAREELEE</sequence>
<keyword evidence="2" id="KW-0472">Membrane</keyword>
<reference evidence="3" key="1">
    <citation type="submission" date="2017-02" db="EMBL/GenBank/DDBJ databases">
        <authorList>
            <person name="Regsiter A."/>
            <person name="William W."/>
        </authorList>
    </citation>
    <scope>NUCLEOTIDE SEQUENCE</scope>
    <source>
        <strain evidence="3">Bib</strain>
    </source>
</reference>
<dbReference type="EMBL" id="FWDM01000014">
    <property type="protein sequence ID" value="SLM11958.1"/>
    <property type="molecule type" value="Genomic_DNA"/>
</dbReference>
<feature type="transmembrane region" description="Helical" evidence="2">
    <location>
        <begin position="49"/>
        <end position="68"/>
    </location>
</feature>
<protein>
    <submittedName>
        <fullName evidence="3">Uncharacterized protein</fullName>
    </submittedName>
</protein>
<name>A0A3P3XHF3_9SPIR</name>